<dbReference type="EMBL" id="BMJC01000005">
    <property type="protein sequence ID" value="GGB14829.1"/>
    <property type="molecule type" value="Genomic_DNA"/>
</dbReference>
<reference evidence="3" key="2">
    <citation type="submission" date="2020-09" db="EMBL/GenBank/DDBJ databases">
        <authorList>
            <person name="Sun Q."/>
            <person name="Zhou Y."/>
        </authorList>
    </citation>
    <scope>NUCLEOTIDE SEQUENCE</scope>
    <source>
        <strain evidence="3">CGMCC 1.15448</strain>
    </source>
</reference>
<evidence type="ECO:0000313" key="3">
    <source>
        <dbReference type="EMBL" id="GGB14829.1"/>
    </source>
</evidence>
<comment type="caution">
    <text evidence="3">The sequence shown here is derived from an EMBL/GenBank/DDBJ whole genome shotgun (WGS) entry which is preliminary data.</text>
</comment>
<organism evidence="3 4">
    <name type="scientific">Puia dinghuensis</name>
    <dbReference type="NCBI Taxonomy" id="1792502"/>
    <lineage>
        <taxon>Bacteria</taxon>
        <taxon>Pseudomonadati</taxon>
        <taxon>Bacteroidota</taxon>
        <taxon>Chitinophagia</taxon>
        <taxon>Chitinophagales</taxon>
        <taxon>Chitinophagaceae</taxon>
        <taxon>Puia</taxon>
    </lineage>
</organism>
<proteinExistence type="predicted"/>
<dbReference type="InterPro" id="IPR005094">
    <property type="entry name" value="Endonuclease_MobA/VirD2"/>
</dbReference>
<protein>
    <recommendedName>
        <fullName evidence="2">MobA/VirD2-like nuclease domain-containing protein</fullName>
    </recommendedName>
</protein>
<dbReference type="AlphaFoldDB" id="A0A8J2XVC2"/>
<gene>
    <name evidence="3" type="ORF">GCM10011511_43230</name>
</gene>
<accession>A0A8J2XVC2</accession>
<evidence type="ECO:0000313" key="4">
    <source>
        <dbReference type="Proteomes" id="UP000607559"/>
    </source>
</evidence>
<reference evidence="3" key="1">
    <citation type="journal article" date="2014" name="Int. J. Syst. Evol. Microbiol.">
        <title>Complete genome sequence of Corynebacterium casei LMG S-19264T (=DSM 44701T), isolated from a smear-ripened cheese.</title>
        <authorList>
            <consortium name="US DOE Joint Genome Institute (JGI-PGF)"/>
            <person name="Walter F."/>
            <person name="Albersmeier A."/>
            <person name="Kalinowski J."/>
            <person name="Ruckert C."/>
        </authorList>
    </citation>
    <scope>NUCLEOTIDE SEQUENCE</scope>
    <source>
        <strain evidence="3">CGMCC 1.15448</strain>
    </source>
</reference>
<dbReference type="RefSeq" id="WP_188935720.1">
    <property type="nucleotide sequence ID" value="NZ_BMJC01000005.1"/>
</dbReference>
<feature type="compositionally biased region" description="Basic residues" evidence="1">
    <location>
        <begin position="255"/>
        <end position="264"/>
    </location>
</feature>
<keyword evidence="4" id="KW-1185">Reference proteome</keyword>
<feature type="region of interest" description="Disordered" evidence="1">
    <location>
        <begin position="245"/>
        <end position="264"/>
    </location>
</feature>
<evidence type="ECO:0000256" key="1">
    <source>
        <dbReference type="SAM" id="MobiDB-lite"/>
    </source>
</evidence>
<sequence>MIAKTFLTGQTFGRTCEYLCQDQSRAEVLAAEGVRMHDYRLMAADFEWQHRLMPGKEKPVYHCALTFPPGEQVPDEQLVQLGQRFLEKVELVNTQYAFVKHTDKEHLHMHVIANKVDNDGAPTGKGLIIERGIKAAAQLTAEYGLRQDAGKHLDQTHREALHEPDAKRYRIYEAIHGQLPQCHTLDDLEKALLQQGITVRYRCHPDTGERQGISFRLENRSFKGSRVDEEYSLGGLQRTLALQEQQRQEEELRQGHRHGMRHGF</sequence>
<name>A0A8J2XVC2_9BACT</name>
<evidence type="ECO:0000259" key="2">
    <source>
        <dbReference type="Pfam" id="PF03432"/>
    </source>
</evidence>
<dbReference type="Pfam" id="PF03432">
    <property type="entry name" value="Relaxase"/>
    <property type="match status" value="1"/>
</dbReference>
<dbReference type="Proteomes" id="UP000607559">
    <property type="component" value="Unassembled WGS sequence"/>
</dbReference>
<feature type="domain" description="MobA/VirD2-like nuclease" evidence="2">
    <location>
        <begin position="18"/>
        <end position="145"/>
    </location>
</feature>